<gene>
    <name evidence="10" type="ORF">OIU85_027413</name>
</gene>
<feature type="region of interest" description="Disordered" evidence="8">
    <location>
        <begin position="1"/>
        <end position="24"/>
    </location>
</feature>
<dbReference type="CDD" id="cd08378">
    <property type="entry name" value="C2B_MCTP_PRT_plant"/>
    <property type="match status" value="1"/>
</dbReference>
<dbReference type="CDD" id="cd08379">
    <property type="entry name" value="C2D_MCTP_PRT_plant"/>
    <property type="match status" value="1"/>
</dbReference>
<dbReference type="AlphaFoldDB" id="A0A9Q0TAV6"/>
<keyword evidence="3" id="KW-0812">Transmembrane</keyword>
<keyword evidence="4" id="KW-0677">Repeat</keyword>
<dbReference type="Pfam" id="PF08372">
    <property type="entry name" value="PRT_C"/>
    <property type="match status" value="1"/>
</dbReference>
<comment type="similarity">
    <text evidence="2">Belongs to the MCTP family.</text>
</comment>
<evidence type="ECO:0000313" key="11">
    <source>
        <dbReference type="Proteomes" id="UP001151529"/>
    </source>
</evidence>
<comment type="subcellular location">
    <subcellularLocation>
        <location evidence="1">Membrane</location>
        <topology evidence="1">Multi-pass membrane protein</topology>
    </subcellularLocation>
</comment>
<dbReference type="FunFam" id="2.60.40.150:FF:000090">
    <property type="entry name" value="C2 domain-containing protein"/>
    <property type="match status" value="1"/>
</dbReference>
<dbReference type="InterPro" id="IPR000008">
    <property type="entry name" value="C2_dom"/>
</dbReference>
<dbReference type="OrthoDB" id="67700at2759"/>
<evidence type="ECO:0000256" key="3">
    <source>
        <dbReference type="ARBA" id="ARBA00022692"/>
    </source>
</evidence>
<dbReference type="InterPro" id="IPR047255">
    <property type="entry name" value="C2D_MCTP_PRT_plant"/>
</dbReference>
<dbReference type="SMART" id="SM00239">
    <property type="entry name" value="C2"/>
    <property type="match status" value="3"/>
</dbReference>
<dbReference type="Gene3D" id="2.60.40.150">
    <property type="entry name" value="C2 domain"/>
    <property type="match status" value="3"/>
</dbReference>
<dbReference type="InterPro" id="IPR047259">
    <property type="entry name" value="QUIRKY-like"/>
</dbReference>
<dbReference type="PANTHER" id="PTHR31425">
    <property type="entry name" value="PHOSPHORIBOSYLANTHRANILATE TRANSFERASE ISOFORM 1"/>
    <property type="match status" value="1"/>
</dbReference>
<keyword evidence="6" id="KW-1133">Transmembrane helix</keyword>
<dbReference type="GO" id="GO:0016020">
    <property type="term" value="C:membrane"/>
    <property type="evidence" value="ECO:0007669"/>
    <property type="project" value="UniProtKB-SubCell"/>
</dbReference>
<dbReference type="PANTHER" id="PTHR31425:SF23">
    <property type="entry name" value="C2 DOMAIN-CONTAINING PROTEIN"/>
    <property type="match status" value="1"/>
</dbReference>
<dbReference type="InterPro" id="IPR047258">
    <property type="entry name" value="C2C_MCTP_PRT_plant"/>
</dbReference>
<evidence type="ECO:0000256" key="4">
    <source>
        <dbReference type="ARBA" id="ARBA00022737"/>
    </source>
</evidence>
<dbReference type="EMBL" id="JAPFFL010000008">
    <property type="protein sequence ID" value="KAJ6707058.1"/>
    <property type="molecule type" value="Genomic_DNA"/>
</dbReference>
<feature type="compositionally biased region" description="Basic and acidic residues" evidence="8">
    <location>
        <begin position="1"/>
        <end position="12"/>
    </location>
</feature>
<comment type="caution">
    <text evidence="10">The sequence shown here is derived from an EMBL/GenBank/DDBJ whole genome shotgun (WGS) entry which is preliminary data.</text>
</comment>
<dbReference type="InterPro" id="IPR047257">
    <property type="entry name" value="C2B_MCTP_PRT_plant"/>
</dbReference>
<evidence type="ECO:0000259" key="9">
    <source>
        <dbReference type="PROSITE" id="PS50004"/>
    </source>
</evidence>
<dbReference type="InterPro" id="IPR013583">
    <property type="entry name" value="MCTP_C"/>
</dbReference>
<evidence type="ECO:0000256" key="2">
    <source>
        <dbReference type="ARBA" id="ARBA00007923"/>
    </source>
</evidence>
<feature type="domain" description="C2" evidence="9">
    <location>
        <begin position="343"/>
        <end position="469"/>
    </location>
</feature>
<feature type="domain" description="C2" evidence="9">
    <location>
        <begin position="20"/>
        <end position="141"/>
    </location>
</feature>
<evidence type="ECO:0000256" key="1">
    <source>
        <dbReference type="ARBA" id="ARBA00004141"/>
    </source>
</evidence>
<reference evidence="10" key="2">
    <citation type="journal article" date="2023" name="Int. J. Mol. Sci.">
        <title>De Novo Assembly and Annotation of 11 Diverse Shrub Willow (Salix) Genomes Reveals Novel Gene Organization in Sex-Linked Regions.</title>
        <authorList>
            <person name="Hyden B."/>
            <person name="Feng K."/>
            <person name="Yates T.B."/>
            <person name="Jawdy S."/>
            <person name="Cereghino C."/>
            <person name="Smart L.B."/>
            <person name="Muchero W."/>
        </authorList>
    </citation>
    <scope>NUCLEOTIDE SEQUENCE [LARGE SCALE GENOMIC DNA]</scope>
    <source>
        <tissue evidence="10">Shoot tip</tissue>
    </source>
</reference>
<keyword evidence="7" id="KW-0472">Membrane</keyword>
<dbReference type="PROSITE" id="PS50004">
    <property type="entry name" value="C2"/>
    <property type="match status" value="3"/>
</dbReference>
<name>A0A9Q0TAV6_SALVM</name>
<dbReference type="Proteomes" id="UP001151529">
    <property type="component" value="Chromosome 4"/>
</dbReference>
<keyword evidence="5" id="KW-0106">Calcium</keyword>
<organism evidence="10 11">
    <name type="scientific">Salix viminalis</name>
    <name type="common">Common osier</name>
    <name type="synonym">Basket willow</name>
    <dbReference type="NCBI Taxonomy" id="40686"/>
    <lineage>
        <taxon>Eukaryota</taxon>
        <taxon>Viridiplantae</taxon>
        <taxon>Streptophyta</taxon>
        <taxon>Embryophyta</taxon>
        <taxon>Tracheophyta</taxon>
        <taxon>Spermatophyta</taxon>
        <taxon>Magnoliopsida</taxon>
        <taxon>eudicotyledons</taxon>
        <taxon>Gunneridae</taxon>
        <taxon>Pentapetalae</taxon>
        <taxon>rosids</taxon>
        <taxon>fabids</taxon>
        <taxon>Malpighiales</taxon>
        <taxon>Salicaceae</taxon>
        <taxon>Saliceae</taxon>
        <taxon>Salix</taxon>
    </lineage>
</organism>
<dbReference type="SUPFAM" id="SSF49562">
    <property type="entry name" value="C2 domain (Calcium/lipid-binding domain, CaLB)"/>
    <property type="match status" value="3"/>
</dbReference>
<evidence type="ECO:0000256" key="6">
    <source>
        <dbReference type="ARBA" id="ARBA00022989"/>
    </source>
</evidence>
<evidence type="ECO:0000313" key="10">
    <source>
        <dbReference type="EMBL" id="KAJ6707058.1"/>
    </source>
</evidence>
<keyword evidence="11" id="KW-1185">Reference proteome</keyword>
<dbReference type="Pfam" id="PF00168">
    <property type="entry name" value="C2"/>
    <property type="match status" value="3"/>
</dbReference>
<feature type="domain" description="C2" evidence="9">
    <location>
        <begin position="186"/>
        <end position="303"/>
    </location>
</feature>
<proteinExistence type="inferred from homology"/>
<accession>A0A9Q0TAV6</accession>
<evidence type="ECO:0000256" key="8">
    <source>
        <dbReference type="SAM" id="MobiDB-lite"/>
    </source>
</evidence>
<dbReference type="CDD" id="cd04019">
    <property type="entry name" value="C2C_MCTP_PRT_plant"/>
    <property type="match status" value="1"/>
</dbReference>
<reference evidence="10" key="1">
    <citation type="submission" date="2022-11" db="EMBL/GenBank/DDBJ databases">
        <authorList>
            <person name="Hyden B.L."/>
            <person name="Feng K."/>
            <person name="Yates T."/>
            <person name="Jawdy S."/>
            <person name="Smart L.B."/>
            <person name="Muchero W."/>
        </authorList>
    </citation>
    <scope>NUCLEOTIDE SEQUENCE</scope>
    <source>
        <tissue evidence="10">Shoot tip</tissue>
    </source>
</reference>
<evidence type="ECO:0000256" key="5">
    <source>
        <dbReference type="ARBA" id="ARBA00022837"/>
    </source>
</evidence>
<evidence type="ECO:0000256" key="7">
    <source>
        <dbReference type="ARBA" id="ARBA00023136"/>
    </source>
</evidence>
<dbReference type="InterPro" id="IPR035892">
    <property type="entry name" value="C2_domain_sf"/>
</dbReference>
<protein>
    <recommendedName>
        <fullName evidence="9">C2 domain-containing protein</fullName>
    </recommendedName>
</protein>
<sequence>MPPKKKPNEDYTLKVTSPDIGGRKARSSDKLTLVEKRQFLYVRIVRANGLPVNNMTGTCNPFVELKIGNYKGVTRCFEKTSNPEWNEVYAFTRDQLQGGRLEFLVRDKESAINEIVGRLSFDLGHIPTRFPPDSPLAPQWYKLEDCNGVKIVGELMLAVWIGNQADDAFSVAWHSDAAAVSGKNVTKTRSNVYLSPVLWYLRVQVIAAHDLAPADRNRKPEAYVKAVLGNLVLRTTVSKDMNLNPAWNEEVMFVAAEPFDDPLVLSVEDKMGADKDVCLGRSVVPLHQLEKRLLPQPIGDQWITLQKHVSEGEEKREVKFAGRLHLRIFLDGVYHVFDEPTCYCSDLRATSPKLWPEKIGVLELGILKAEGLPPTKSKDGRGTTDAYCVAKYGQKWVRTSTIVDNYAPKWNEQYYWDVYDPYTVVTIGVFDNYHLQEGDKNGGKRDPRLGKVRIRLSTLETGKIYTHSYPLVVLQPNGLKKMGELHLAVKFSCDNWIDLFHTYSRPLLPMMHYLKPLSVYQLDSLRHQATYTLSSRLGRADPPLSREVVECMLDTGVNRWSLRRGKANCERVMACLSGIVFLWRLFDQIRHWKNPSITILVYSLFVVMRPRHPPHMDTKLSHAETAQYDELDEEFDTFPTSKQGEALKTRYDRLRGIAGRLMIMIGDLATQIGEDPCSCKLEGSTSYYNVFDILSDCLCFGSSSSVQTKRHINTPNMPALAVMSSTMLTVSAMSADKSSNTATPSLKPLAFNVVSLSCQLTSHPVMSADKSSSHVSFHVILYQHRYHVIDKRIQHAKPSKVNGND</sequence>